<evidence type="ECO:0000313" key="1">
    <source>
        <dbReference type="EMBL" id="GKV18942.1"/>
    </source>
</evidence>
<dbReference type="Proteomes" id="UP001054252">
    <property type="component" value="Unassembled WGS sequence"/>
</dbReference>
<protein>
    <submittedName>
        <fullName evidence="1">Uncharacterized protein</fullName>
    </submittedName>
</protein>
<keyword evidence="2" id="KW-1185">Reference proteome</keyword>
<name>A0AAV5JYU7_9ROSI</name>
<gene>
    <name evidence="1" type="ORF">SLEP1_g29253</name>
</gene>
<comment type="caution">
    <text evidence="1">The sequence shown here is derived from an EMBL/GenBank/DDBJ whole genome shotgun (WGS) entry which is preliminary data.</text>
</comment>
<organism evidence="1 2">
    <name type="scientific">Rubroshorea leprosula</name>
    <dbReference type="NCBI Taxonomy" id="152421"/>
    <lineage>
        <taxon>Eukaryota</taxon>
        <taxon>Viridiplantae</taxon>
        <taxon>Streptophyta</taxon>
        <taxon>Embryophyta</taxon>
        <taxon>Tracheophyta</taxon>
        <taxon>Spermatophyta</taxon>
        <taxon>Magnoliopsida</taxon>
        <taxon>eudicotyledons</taxon>
        <taxon>Gunneridae</taxon>
        <taxon>Pentapetalae</taxon>
        <taxon>rosids</taxon>
        <taxon>malvids</taxon>
        <taxon>Malvales</taxon>
        <taxon>Dipterocarpaceae</taxon>
        <taxon>Rubroshorea</taxon>
    </lineage>
</organism>
<accession>A0AAV5JYU7</accession>
<sequence>MHRVTTHYPLHAKNPCHLQSLFAKISHVSLFFAR</sequence>
<dbReference type="EMBL" id="BPVZ01000051">
    <property type="protein sequence ID" value="GKV18942.1"/>
    <property type="molecule type" value="Genomic_DNA"/>
</dbReference>
<proteinExistence type="predicted"/>
<reference evidence="1 2" key="1">
    <citation type="journal article" date="2021" name="Commun. Biol.">
        <title>The genome of Shorea leprosula (Dipterocarpaceae) highlights the ecological relevance of drought in aseasonal tropical rainforests.</title>
        <authorList>
            <person name="Ng K.K.S."/>
            <person name="Kobayashi M.J."/>
            <person name="Fawcett J.A."/>
            <person name="Hatakeyama M."/>
            <person name="Paape T."/>
            <person name="Ng C.H."/>
            <person name="Ang C.C."/>
            <person name="Tnah L.H."/>
            <person name="Lee C.T."/>
            <person name="Nishiyama T."/>
            <person name="Sese J."/>
            <person name="O'Brien M.J."/>
            <person name="Copetti D."/>
            <person name="Mohd Noor M.I."/>
            <person name="Ong R.C."/>
            <person name="Putra M."/>
            <person name="Sireger I.Z."/>
            <person name="Indrioko S."/>
            <person name="Kosugi Y."/>
            <person name="Izuno A."/>
            <person name="Isagi Y."/>
            <person name="Lee S.L."/>
            <person name="Shimizu K.K."/>
        </authorList>
    </citation>
    <scope>NUCLEOTIDE SEQUENCE [LARGE SCALE GENOMIC DNA]</scope>
    <source>
        <strain evidence="1">214</strain>
    </source>
</reference>
<evidence type="ECO:0000313" key="2">
    <source>
        <dbReference type="Proteomes" id="UP001054252"/>
    </source>
</evidence>
<dbReference type="AlphaFoldDB" id="A0AAV5JYU7"/>